<proteinExistence type="predicted"/>
<reference evidence="8" key="1">
    <citation type="journal article" date="2019" name="Int. J. Syst. Evol. Microbiol.">
        <title>The Global Catalogue of Microorganisms (GCM) 10K type strain sequencing project: providing services to taxonomists for standard genome sequencing and annotation.</title>
        <authorList>
            <consortium name="The Broad Institute Genomics Platform"/>
            <consortium name="The Broad Institute Genome Sequencing Center for Infectious Disease"/>
            <person name="Wu L."/>
            <person name="Ma J."/>
        </authorList>
    </citation>
    <scope>NUCLEOTIDE SEQUENCE [LARGE SCALE GENOMIC DNA]</scope>
    <source>
        <strain evidence="8">CGMCC 1.15772</strain>
    </source>
</reference>
<dbReference type="SUPFAM" id="SSF51658">
    <property type="entry name" value="Xylose isomerase-like"/>
    <property type="match status" value="1"/>
</dbReference>
<evidence type="ECO:0000313" key="8">
    <source>
        <dbReference type="Proteomes" id="UP001596297"/>
    </source>
</evidence>
<protein>
    <submittedName>
        <fullName evidence="7">UV DNA damage repair endonuclease UvsE</fullName>
    </submittedName>
</protein>
<dbReference type="PANTHER" id="PTHR31290:SF5">
    <property type="entry name" value="UV-DAMAGE ENDONUCLEASE"/>
    <property type="match status" value="1"/>
</dbReference>
<name>A0ABW1YGY8_9DEIO</name>
<keyword evidence="2 7" id="KW-0255">Endonuclease</keyword>
<keyword evidence="3" id="KW-0227">DNA damage</keyword>
<keyword evidence="4" id="KW-0228">DNA excision</keyword>
<dbReference type="InterPro" id="IPR036237">
    <property type="entry name" value="Xyl_isomerase-like_sf"/>
</dbReference>
<dbReference type="Gene3D" id="3.20.20.150">
    <property type="entry name" value="Divalent-metal-dependent TIM barrel enzymes"/>
    <property type="match status" value="1"/>
</dbReference>
<keyword evidence="5" id="KW-0378">Hydrolase</keyword>
<evidence type="ECO:0000256" key="4">
    <source>
        <dbReference type="ARBA" id="ARBA00022769"/>
    </source>
</evidence>
<evidence type="ECO:0000313" key="7">
    <source>
        <dbReference type="EMBL" id="MFC6592487.1"/>
    </source>
</evidence>
<keyword evidence="6" id="KW-0234">DNA repair</keyword>
<dbReference type="GO" id="GO:0004519">
    <property type="term" value="F:endonuclease activity"/>
    <property type="evidence" value="ECO:0007669"/>
    <property type="project" value="UniProtKB-KW"/>
</dbReference>
<evidence type="ECO:0000256" key="3">
    <source>
        <dbReference type="ARBA" id="ARBA00022763"/>
    </source>
</evidence>
<sequence length="307" mass="33891">MPSPAPLAPHYGLVCMTHGPEIRFRTVTRTRYLALGEAERQSKLRDIYSANLERLEAAAQFCAAHGIRLFRLSSSLFPMLDLRGSHGEADEVAASVFAELAPRLRATGEAFGAAGIRTLMHPEQFIVLNSERPEVRRSSLHALATHAHVMDALGLERSAWNLLLLHGGKGGRGAELRALIPDLPDSIRLRLALENDERAFGPAELLPICEATGTPFVFDAHHHVVRERLGSYEDPSVAEWTARARATWQPPEWQLVHLSNGIDGPSDRRHSFLITEVPSSYAGVQWIEVEAKGKEEAVLALMGRGRQ</sequence>
<organism evidence="7 8">
    <name type="scientific">Deinococcus lacus</name>
    <dbReference type="NCBI Taxonomy" id="392561"/>
    <lineage>
        <taxon>Bacteria</taxon>
        <taxon>Thermotogati</taxon>
        <taxon>Deinococcota</taxon>
        <taxon>Deinococci</taxon>
        <taxon>Deinococcales</taxon>
        <taxon>Deinococcaceae</taxon>
        <taxon>Deinococcus</taxon>
    </lineage>
</organism>
<keyword evidence="8" id="KW-1185">Reference proteome</keyword>
<dbReference type="NCBIfam" id="NF002640">
    <property type="entry name" value="PRK02308.1-4"/>
    <property type="match status" value="1"/>
</dbReference>
<evidence type="ECO:0000256" key="1">
    <source>
        <dbReference type="ARBA" id="ARBA00022722"/>
    </source>
</evidence>
<dbReference type="PANTHER" id="PTHR31290">
    <property type="entry name" value="UV-DAMAGE ENDONUCLEASE"/>
    <property type="match status" value="1"/>
</dbReference>
<keyword evidence="1" id="KW-0540">Nuclease</keyword>
<dbReference type="InterPro" id="IPR004601">
    <property type="entry name" value="UvdE"/>
</dbReference>
<dbReference type="EMBL" id="JBHSWD010000001">
    <property type="protein sequence ID" value="MFC6592487.1"/>
    <property type="molecule type" value="Genomic_DNA"/>
</dbReference>
<gene>
    <name evidence="7" type="primary">uvsE</name>
    <name evidence="7" type="ORF">ACFP81_11105</name>
</gene>
<dbReference type="RefSeq" id="WP_380083517.1">
    <property type="nucleotide sequence ID" value="NZ_JBHSWD010000001.1"/>
</dbReference>
<evidence type="ECO:0000256" key="5">
    <source>
        <dbReference type="ARBA" id="ARBA00022801"/>
    </source>
</evidence>
<comment type="caution">
    <text evidence="7">The sequence shown here is derived from an EMBL/GenBank/DDBJ whole genome shotgun (WGS) entry which is preliminary data.</text>
</comment>
<dbReference type="Pfam" id="PF03851">
    <property type="entry name" value="UvdE"/>
    <property type="match status" value="1"/>
</dbReference>
<evidence type="ECO:0000256" key="2">
    <source>
        <dbReference type="ARBA" id="ARBA00022759"/>
    </source>
</evidence>
<dbReference type="Proteomes" id="UP001596297">
    <property type="component" value="Unassembled WGS sequence"/>
</dbReference>
<evidence type="ECO:0000256" key="6">
    <source>
        <dbReference type="ARBA" id="ARBA00023204"/>
    </source>
</evidence>
<accession>A0ABW1YGY8</accession>